<evidence type="ECO:0000259" key="7">
    <source>
        <dbReference type="Pfam" id="PF00361"/>
    </source>
</evidence>
<dbReference type="GO" id="GO:0042773">
    <property type="term" value="P:ATP synthesis coupled electron transport"/>
    <property type="evidence" value="ECO:0007669"/>
    <property type="project" value="InterPro"/>
</dbReference>
<keyword evidence="2 5" id="KW-0812">Transmembrane</keyword>
<evidence type="ECO:0000313" key="8">
    <source>
        <dbReference type="EMBL" id="HGT40906.1"/>
    </source>
</evidence>
<sequence>MFHDLLMQLLEETTQHSLRLFSPELALTAGIVLLLLARLCDFDRAVPPHWIALWSAMAAFALSWFYVSDFAQVGDQRLEYFSGLMVFDSFTAWVRLGLMLFLVFVITLTVLSGIPDQEDGPDFYSLLLGAVVGMSIMVGANNLLMVFLGIEMASVPSYALVGFLKGRRQASEAALKFVVYGAGAAGVMLYGISLLAGLTGTTKLPELAARLQVLFADGPTTLDNPAVRTLALAALMIMAGFAFKLSVVPFHFWAPDAFQGAAAEVGGFLSVASKAAAFALLVRLVLSVVTPDAPLREVYQTLGLGLGILAAITVTFGNLAAYSQRNMKRLLAYSTIAHAGYMLMAVAAVTVLQTTTEVDTVSSTLADRSARAIEGLLYYLAVYLFMNLGAFAITALIRNEIFSEEIDDYAGLGYQCPVLAVGMALCLFSLVGLPPLGGFVGKLFVFAALFDAGAIHGLMWLILVIAGVNTVFSLFYYVRVLKVMYLQARPAGARPVRMATWSTPGSYVLVVTIPLVVLGLFPNLFSHVANSAADALIRTVQSPVGRVGAAAVLPGDKQEG</sequence>
<feature type="transmembrane region" description="Helical" evidence="5">
    <location>
        <begin position="230"/>
        <end position="253"/>
    </location>
</feature>
<feature type="transmembrane region" description="Helical" evidence="5">
    <location>
        <begin position="146"/>
        <end position="165"/>
    </location>
</feature>
<keyword evidence="5" id="KW-1003">Cell membrane</keyword>
<comment type="subcellular location">
    <subcellularLocation>
        <location evidence="5">Cell membrane</location>
        <topology evidence="5">Multi-pass membrane protein</topology>
    </subcellularLocation>
    <subcellularLocation>
        <location evidence="1">Endomembrane system</location>
        <topology evidence="1">Multi-pass membrane protein</topology>
    </subcellularLocation>
    <subcellularLocation>
        <location evidence="6">Membrane</location>
        <topology evidence="6">Multi-pass membrane protein</topology>
    </subcellularLocation>
</comment>
<protein>
    <recommendedName>
        <fullName evidence="5">NADH-quinone oxidoreductase subunit N</fullName>
        <ecNumber evidence="5">7.1.1.-</ecNumber>
    </recommendedName>
    <alternativeName>
        <fullName evidence="5">NADH dehydrogenase I subunit N</fullName>
    </alternativeName>
    <alternativeName>
        <fullName evidence="5">NDH-1 subunit N</fullName>
    </alternativeName>
</protein>
<keyword evidence="4 5" id="KW-0472">Membrane</keyword>
<comment type="catalytic activity">
    <reaction evidence="5">
        <text>a quinone + NADH + 5 H(+)(in) = a quinol + NAD(+) + 4 H(+)(out)</text>
        <dbReference type="Rhea" id="RHEA:57888"/>
        <dbReference type="ChEBI" id="CHEBI:15378"/>
        <dbReference type="ChEBI" id="CHEBI:24646"/>
        <dbReference type="ChEBI" id="CHEBI:57540"/>
        <dbReference type="ChEBI" id="CHEBI:57945"/>
        <dbReference type="ChEBI" id="CHEBI:132124"/>
    </reaction>
</comment>
<comment type="function">
    <text evidence="5">NDH-1 shuttles electrons from NADH, via FMN and iron-sulfur (Fe-S) centers, to quinones in the respiratory chain. The immediate electron acceptor for the enzyme in this species is believed to be ubiquinone. Couples the redox reaction to proton translocation (for every two electrons transferred, four hydrogen ions are translocated across the cytoplasmic membrane), and thus conserves the redox energy in a proton gradient.</text>
</comment>
<dbReference type="GO" id="GO:0050136">
    <property type="term" value="F:NADH dehydrogenase (quinone) (non-electrogenic) activity"/>
    <property type="evidence" value="ECO:0007669"/>
    <property type="project" value="UniProtKB-UniRule"/>
</dbReference>
<feature type="transmembrane region" description="Helical" evidence="5">
    <location>
        <begin position="331"/>
        <end position="356"/>
    </location>
</feature>
<keyword evidence="5" id="KW-1278">Translocase</keyword>
<dbReference type="GO" id="GO:0005886">
    <property type="term" value="C:plasma membrane"/>
    <property type="evidence" value="ECO:0007669"/>
    <property type="project" value="UniProtKB-SubCell"/>
</dbReference>
<dbReference type="Pfam" id="PF00361">
    <property type="entry name" value="Proton_antipo_M"/>
    <property type="match status" value="1"/>
</dbReference>
<proteinExistence type="inferred from homology"/>
<accession>A0A7C4QTC1</accession>
<feature type="domain" description="NADH:quinone oxidoreductase/Mrp antiporter transmembrane" evidence="7">
    <location>
        <begin position="140"/>
        <end position="460"/>
    </location>
</feature>
<evidence type="ECO:0000256" key="2">
    <source>
        <dbReference type="ARBA" id="ARBA00022692"/>
    </source>
</evidence>
<evidence type="ECO:0000256" key="6">
    <source>
        <dbReference type="RuleBase" id="RU000320"/>
    </source>
</evidence>
<keyword evidence="5" id="KW-0520">NAD</keyword>
<evidence type="ECO:0000256" key="3">
    <source>
        <dbReference type="ARBA" id="ARBA00022989"/>
    </source>
</evidence>
<dbReference type="PANTHER" id="PTHR22773">
    <property type="entry name" value="NADH DEHYDROGENASE"/>
    <property type="match status" value="1"/>
</dbReference>
<reference evidence="8" key="1">
    <citation type="journal article" date="2020" name="mSystems">
        <title>Genome- and Community-Level Interaction Insights into Carbon Utilization and Element Cycling Functions of Hydrothermarchaeota in Hydrothermal Sediment.</title>
        <authorList>
            <person name="Zhou Z."/>
            <person name="Liu Y."/>
            <person name="Xu W."/>
            <person name="Pan J."/>
            <person name="Luo Z.H."/>
            <person name="Li M."/>
        </authorList>
    </citation>
    <scope>NUCLEOTIDE SEQUENCE [LARGE SCALE GENOMIC DNA]</scope>
    <source>
        <strain evidence="8">SpSt-508</strain>
    </source>
</reference>
<feature type="transmembrane region" description="Helical" evidence="5">
    <location>
        <begin position="20"/>
        <end position="37"/>
    </location>
</feature>
<feature type="transmembrane region" description="Helical" evidence="5">
    <location>
        <begin position="376"/>
        <end position="397"/>
    </location>
</feature>
<comment type="caution">
    <text evidence="8">The sequence shown here is derived from an EMBL/GenBank/DDBJ whole genome shotgun (WGS) entry which is preliminary data.</text>
</comment>
<feature type="transmembrane region" description="Helical" evidence="5">
    <location>
        <begin position="499"/>
        <end position="521"/>
    </location>
</feature>
<feature type="transmembrane region" description="Helical" evidence="5">
    <location>
        <begin position="92"/>
        <end position="111"/>
    </location>
</feature>
<gene>
    <name evidence="5" type="primary">nuoN</name>
    <name evidence="8" type="ORF">ENS64_16805</name>
</gene>
<dbReference type="AlphaFoldDB" id="A0A7C4QTC1"/>
<dbReference type="EC" id="7.1.1.-" evidence="5"/>
<comment type="subunit">
    <text evidence="5">NDH-1 is composed of 14 different subunits. Subunits NuoA, H, J, K, L, M, N constitute the membrane sector of the complex.</text>
</comment>
<evidence type="ECO:0000256" key="5">
    <source>
        <dbReference type="HAMAP-Rule" id="MF_00445"/>
    </source>
</evidence>
<keyword evidence="5" id="KW-0874">Quinone</keyword>
<dbReference type="GO" id="GO:0008137">
    <property type="term" value="F:NADH dehydrogenase (ubiquinone) activity"/>
    <property type="evidence" value="ECO:0007669"/>
    <property type="project" value="InterPro"/>
</dbReference>
<dbReference type="HAMAP" id="MF_00445">
    <property type="entry name" value="NDH1_NuoN_1"/>
    <property type="match status" value="1"/>
</dbReference>
<organism evidence="8">
    <name type="scientific">Schlesneria paludicola</name>
    <dbReference type="NCBI Taxonomy" id="360056"/>
    <lineage>
        <taxon>Bacteria</taxon>
        <taxon>Pseudomonadati</taxon>
        <taxon>Planctomycetota</taxon>
        <taxon>Planctomycetia</taxon>
        <taxon>Planctomycetales</taxon>
        <taxon>Planctomycetaceae</taxon>
        <taxon>Schlesneria</taxon>
    </lineage>
</organism>
<feature type="transmembrane region" description="Helical" evidence="5">
    <location>
        <begin position="453"/>
        <end position="478"/>
    </location>
</feature>
<feature type="transmembrane region" description="Helical" evidence="5">
    <location>
        <begin position="409"/>
        <end position="433"/>
    </location>
</feature>
<feature type="transmembrane region" description="Helical" evidence="5">
    <location>
        <begin position="177"/>
        <end position="198"/>
    </location>
</feature>
<name>A0A7C4QTC1_9PLAN</name>
<keyword evidence="5" id="KW-0813">Transport</keyword>
<feature type="transmembrane region" description="Helical" evidence="5">
    <location>
        <begin position="123"/>
        <end position="140"/>
    </location>
</feature>
<keyword evidence="5" id="KW-0830">Ubiquinone</keyword>
<feature type="transmembrane region" description="Helical" evidence="5">
    <location>
        <begin position="298"/>
        <end position="319"/>
    </location>
</feature>
<evidence type="ECO:0000256" key="4">
    <source>
        <dbReference type="ARBA" id="ARBA00023136"/>
    </source>
</evidence>
<comment type="similarity">
    <text evidence="5">Belongs to the complex I subunit 2 family.</text>
</comment>
<keyword evidence="3 5" id="KW-1133">Transmembrane helix</keyword>
<feature type="transmembrane region" description="Helical" evidence="5">
    <location>
        <begin position="49"/>
        <end position="67"/>
    </location>
</feature>
<dbReference type="InterPro" id="IPR010096">
    <property type="entry name" value="NADH-Q_OxRdtase_suN/2"/>
</dbReference>
<evidence type="ECO:0000256" key="1">
    <source>
        <dbReference type="ARBA" id="ARBA00004127"/>
    </source>
</evidence>
<dbReference type="InterPro" id="IPR001750">
    <property type="entry name" value="ND/Mrp_TM"/>
</dbReference>
<dbReference type="EMBL" id="DSVQ01000019">
    <property type="protein sequence ID" value="HGT40906.1"/>
    <property type="molecule type" value="Genomic_DNA"/>
</dbReference>
<dbReference type="GO" id="GO:0012505">
    <property type="term" value="C:endomembrane system"/>
    <property type="evidence" value="ECO:0007669"/>
    <property type="project" value="UniProtKB-SubCell"/>
</dbReference>
<feature type="transmembrane region" description="Helical" evidence="5">
    <location>
        <begin position="265"/>
        <end position="286"/>
    </location>
</feature>
<dbReference type="GO" id="GO:0048038">
    <property type="term" value="F:quinone binding"/>
    <property type="evidence" value="ECO:0007669"/>
    <property type="project" value="UniProtKB-KW"/>
</dbReference>